<protein>
    <submittedName>
        <fullName evidence="1">Uncharacterized protein</fullName>
    </submittedName>
</protein>
<accession>A0A4C1U7Q9</accession>
<comment type="caution">
    <text evidence="1">The sequence shown here is derived from an EMBL/GenBank/DDBJ whole genome shotgun (WGS) entry which is preliminary data.</text>
</comment>
<reference evidence="1 2" key="1">
    <citation type="journal article" date="2019" name="Commun. Biol.">
        <title>The bagworm genome reveals a unique fibroin gene that provides high tensile strength.</title>
        <authorList>
            <person name="Kono N."/>
            <person name="Nakamura H."/>
            <person name="Ohtoshi R."/>
            <person name="Tomita M."/>
            <person name="Numata K."/>
            <person name="Arakawa K."/>
        </authorList>
    </citation>
    <scope>NUCLEOTIDE SEQUENCE [LARGE SCALE GENOMIC DNA]</scope>
</reference>
<sequence length="66" mass="7715">MVFFETHALRLLAPEQLALLVQYVHTMRMQRLQLIKRTETEEVTDIRPREARGAVGDARALFCRAF</sequence>
<evidence type="ECO:0000313" key="2">
    <source>
        <dbReference type="Proteomes" id="UP000299102"/>
    </source>
</evidence>
<dbReference type="EMBL" id="BGZK01000139">
    <property type="protein sequence ID" value="GBP22338.1"/>
    <property type="molecule type" value="Genomic_DNA"/>
</dbReference>
<evidence type="ECO:0000313" key="1">
    <source>
        <dbReference type="EMBL" id="GBP22338.1"/>
    </source>
</evidence>
<organism evidence="1 2">
    <name type="scientific">Eumeta variegata</name>
    <name type="common">Bagworm moth</name>
    <name type="synonym">Eumeta japonica</name>
    <dbReference type="NCBI Taxonomy" id="151549"/>
    <lineage>
        <taxon>Eukaryota</taxon>
        <taxon>Metazoa</taxon>
        <taxon>Ecdysozoa</taxon>
        <taxon>Arthropoda</taxon>
        <taxon>Hexapoda</taxon>
        <taxon>Insecta</taxon>
        <taxon>Pterygota</taxon>
        <taxon>Neoptera</taxon>
        <taxon>Endopterygota</taxon>
        <taxon>Lepidoptera</taxon>
        <taxon>Glossata</taxon>
        <taxon>Ditrysia</taxon>
        <taxon>Tineoidea</taxon>
        <taxon>Psychidae</taxon>
        <taxon>Oiketicinae</taxon>
        <taxon>Eumeta</taxon>
    </lineage>
</organism>
<name>A0A4C1U7Q9_EUMVA</name>
<proteinExistence type="predicted"/>
<gene>
    <name evidence="1" type="ORF">EVAR_11853_1</name>
</gene>
<keyword evidence="2" id="KW-1185">Reference proteome</keyword>
<dbReference type="AlphaFoldDB" id="A0A4C1U7Q9"/>
<dbReference type="Proteomes" id="UP000299102">
    <property type="component" value="Unassembled WGS sequence"/>
</dbReference>